<dbReference type="FunFam" id="3.90.190.10:FF:000017">
    <property type="entry name" value="receptor-type tyrosine-protein phosphatase-like N isoform X2"/>
    <property type="match status" value="1"/>
</dbReference>
<evidence type="ECO:0000256" key="2">
    <source>
        <dbReference type="ARBA" id="ARBA00022553"/>
    </source>
</evidence>
<feature type="signal peptide" evidence="14">
    <location>
        <begin position="1"/>
        <end position="22"/>
    </location>
</feature>
<feature type="region of interest" description="Disordered" evidence="12">
    <location>
        <begin position="57"/>
        <end position="80"/>
    </location>
</feature>
<dbReference type="InterPro" id="IPR029021">
    <property type="entry name" value="Prot-tyrosine_phosphatase-like"/>
</dbReference>
<feature type="region of interest" description="Disordered" evidence="12">
    <location>
        <begin position="285"/>
        <end position="360"/>
    </location>
</feature>
<comment type="subcellular location">
    <subcellularLocation>
        <location evidence="1">Cytoplasmic vesicle</location>
        <location evidence="1">Secretory vesicle membrane</location>
        <topology evidence="1">Single-pass type I membrane protein</topology>
    </subcellularLocation>
    <subcellularLocation>
        <location evidence="11">Synapse</location>
    </subcellularLocation>
</comment>
<evidence type="ECO:0000256" key="4">
    <source>
        <dbReference type="ARBA" id="ARBA00022729"/>
    </source>
</evidence>
<organism evidence="17 18">
    <name type="scientific">Oncorhynchus tshawytscha</name>
    <name type="common">Chinook salmon</name>
    <name type="synonym">Salmo tshawytscha</name>
    <dbReference type="NCBI Taxonomy" id="74940"/>
    <lineage>
        <taxon>Eukaryota</taxon>
        <taxon>Metazoa</taxon>
        <taxon>Chordata</taxon>
        <taxon>Craniata</taxon>
        <taxon>Vertebrata</taxon>
        <taxon>Euteleostomi</taxon>
        <taxon>Actinopterygii</taxon>
        <taxon>Neopterygii</taxon>
        <taxon>Teleostei</taxon>
        <taxon>Protacanthopterygii</taxon>
        <taxon>Salmoniformes</taxon>
        <taxon>Salmonidae</taxon>
        <taxon>Salmoninae</taxon>
        <taxon>Oncorhynchus</taxon>
    </lineage>
</organism>
<feature type="region of interest" description="Disordered" evidence="12">
    <location>
        <begin position="175"/>
        <end position="215"/>
    </location>
</feature>
<dbReference type="PANTHER" id="PTHR46106">
    <property type="entry name" value="IA-2 PROTEIN TYROSINE PHOSPHATASE, ISOFORM C"/>
    <property type="match status" value="1"/>
</dbReference>
<dbReference type="SUPFAM" id="SSF52799">
    <property type="entry name" value="(Phosphotyrosine protein) phosphatases II"/>
    <property type="match status" value="1"/>
</dbReference>
<dbReference type="Pfam" id="PF00102">
    <property type="entry name" value="Y_phosphatase"/>
    <property type="match status" value="1"/>
</dbReference>
<evidence type="ECO:0000256" key="8">
    <source>
        <dbReference type="ARBA" id="ARBA00023170"/>
    </source>
</evidence>
<reference evidence="18" key="1">
    <citation type="journal article" date="2018" name="PLoS ONE">
        <title>Chinook salmon (Oncorhynchus tshawytscha) genome and transcriptome.</title>
        <authorList>
            <person name="Christensen K.A."/>
            <person name="Leong J.S."/>
            <person name="Sakhrani D."/>
            <person name="Biagi C.A."/>
            <person name="Minkley D.R."/>
            <person name="Withler R.E."/>
            <person name="Rondeau E.B."/>
            <person name="Koop B.F."/>
            <person name="Devlin R.H."/>
        </authorList>
    </citation>
    <scope>NUCLEOTIDE SEQUENCE [LARGE SCALE GENOMIC DNA]</scope>
</reference>
<keyword evidence="6" id="KW-0770">Synapse</keyword>
<reference evidence="17" key="3">
    <citation type="submission" date="2025-09" db="UniProtKB">
        <authorList>
            <consortium name="Ensembl"/>
        </authorList>
    </citation>
    <scope>IDENTIFICATION</scope>
</reference>
<dbReference type="InterPro" id="IPR000242">
    <property type="entry name" value="PTP_cat"/>
</dbReference>
<keyword evidence="8" id="KW-0675">Receptor</keyword>
<keyword evidence="5 13" id="KW-1133">Transmembrane helix</keyword>
<dbReference type="InterPro" id="IPR021613">
    <property type="entry name" value="Receptor_IA-2_dom"/>
</dbReference>
<dbReference type="GO" id="GO:0004725">
    <property type="term" value="F:protein tyrosine phosphatase activity"/>
    <property type="evidence" value="ECO:0007669"/>
    <property type="project" value="InterPro"/>
</dbReference>
<dbReference type="AlphaFoldDB" id="A0AAZ3SGG0"/>
<dbReference type="GO" id="GO:0045202">
    <property type="term" value="C:synapse"/>
    <property type="evidence" value="ECO:0007669"/>
    <property type="project" value="UniProtKB-SubCell"/>
</dbReference>
<dbReference type="SMART" id="SM00404">
    <property type="entry name" value="PTPc_motif"/>
    <property type="match status" value="1"/>
</dbReference>
<feature type="compositionally biased region" description="Low complexity" evidence="12">
    <location>
        <begin position="105"/>
        <end position="116"/>
    </location>
</feature>
<feature type="region of interest" description="Disordered" evidence="12">
    <location>
        <begin position="105"/>
        <end position="129"/>
    </location>
</feature>
<dbReference type="GO" id="GO:0035773">
    <property type="term" value="P:insulin secretion involved in cellular response to glucose stimulus"/>
    <property type="evidence" value="ECO:0007669"/>
    <property type="project" value="TreeGrafter"/>
</dbReference>
<evidence type="ECO:0000259" key="16">
    <source>
        <dbReference type="PROSITE" id="PS50056"/>
    </source>
</evidence>
<keyword evidence="7 13" id="KW-0472">Membrane</keyword>
<evidence type="ECO:0000256" key="9">
    <source>
        <dbReference type="ARBA" id="ARBA00023180"/>
    </source>
</evidence>
<feature type="compositionally biased region" description="Polar residues" evidence="12">
    <location>
        <begin position="196"/>
        <end position="215"/>
    </location>
</feature>
<dbReference type="PROSITE" id="PS50056">
    <property type="entry name" value="TYR_PHOSPHATASE_2"/>
    <property type="match status" value="1"/>
</dbReference>
<evidence type="ECO:0000256" key="13">
    <source>
        <dbReference type="SAM" id="Phobius"/>
    </source>
</evidence>
<dbReference type="GO" id="GO:0030658">
    <property type="term" value="C:transport vesicle membrane"/>
    <property type="evidence" value="ECO:0007669"/>
    <property type="project" value="UniProtKB-SubCell"/>
</dbReference>
<feature type="transmembrane region" description="Helical" evidence="13">
    <location>
        <begin position="581"/>
        <end position="605"/>
    </location>
</feature>
<evidence type="ECO:0000256" key="14">
    <source>
        <dbReference type="SAM" id="SignalP"/>
    </source>
</evidence>
<dbReference type="InterPro" id="IPR038112">
    <property type="entry name" value="Receptor_IA-2_ectodomain_sf"/>
</dbReference>
<name>A0AAZ3SGG0_ONCTS</name>
<sequence length="985" mass="108954">MRNMDSIYIILVLLAPQPYFLASADRKFGLTWEDETAQQILSKELSKLRKIPYRRLQDSSPPVYSSSKSRPSTQAMDLGHRRIKPMEVELSRNLQNYLQRLGLLPQAASPARPKSPSKSDRYPSGVSSDYYWPKSQGEANFSPLTSFQPPYQDRSSAGDGDLLVAALRHYLSGQVPSQTGVSTKGPVLPSLRLRPSYSNSIDSTGPKKTSQSQTPNLDRLLLLQTAGASQLSAPKDPLSTVDEVFIQKVLKNVGRHDVDVDDLSPKDLDQLSTLITDALQVVDQEHTQAQSRAGPRDLGEEGNEGPGGEGPGEQEEKEESVPPSTTEKMAESTPVEEAVVQERQMEGDREPADSNDKPQEAGSLFGKLLVYLDKIESPAQRESPARAGVGAGLGEGRGVGLENVHSRTTQAEVAVQKKSTHSTDMEEVAAVEGWIQAIDPPAAKVVYQEPHKKKGNVQELQLDVKAAVATKKTDDDYGYVITDTDALQTDEGLHLMEILTRRAKLQMTDFLELSVVGPAVTFRVRPNAQNISTADVANVAVHQKDAVEKEAKVIILEAGITDRSQINQIPTKYSTAESTKYMILTVVSILCIVAVLLASAVVYCLRHRSHHKLKEKLTNLGTDTGSDATSTYQELCRQRMSVKPPAERPEPMHSVSSRLNSVSSQFSDGGPMVSPSARSSTSSWSEEPVHSNMDISTGHMILSYMEDHLKNKNRLEKEWEALCAYQAEPNASTTGLGAGNTKKNRSNAVVAYDHSRITLKVENSHSNSDYINASPIMDHDPRNPAYIATQGPLPSTVADFWQMVWENGCVVIVMLTPLTESGVKQCYHYWPDEGSNLYHIYEVNLVSEHIWCDDFLVRSFYLKNMQTNETRTVTQFHFLTWLNQNVPESSRTLLDFRRKVNKCYRGRSCPIIVHCSNGAGRSGTYILIDMVLNKMAKGAKEIDIAATLEHLRDQRPAMVQTKEQFEFALTAVAEEVNAILKALPQ</sequence>
<keyword evidence="18" id="KW-1185">Reference proteome</keyword>
<dbReference type="Gene3D" id="3.90.190.10">
    <property type="entry name" value="Protein tyrosine phosphatase superfamily"/>
    <property type="match status" value="1"/>
</dbReference>
<accession>A0AAZ3SGG0</accession>
<dbReference type="GO" id="GO:0030141">
    <property type="term" value="C:secretory granule"/>
    <property type="evidence" value="ECO:0007669"/>
    <property type="project" value="InterPro"/>
</dbReference>
<dbReference type="Gene3D" id="3.30.70.2470">
    <property type="entry name" value="Protein-tyrosine phosphatase receptor IA-2 ectodomain"/>
    <property type="match status" value="1"/>
</dbReference>
<evidence type="ECO:0000256" key="10">
    <source>
        <dbReference type="ARBA" id="ARBA00023329"/>
    </source>
</evidence>
<evidence type="ECO:0000256" key="3">
    <source>
        <dbReference type="ARBA" id="ARBA00022692"/>
    </source>
</evidence>
<dbReference type="Proteomes" id="UP000694402">
    <property type="component" value="Unassembled WGS sequence"/>
</dbReference>
<feature type="compositionally biased region" description="Basic and acidic residues" evidence="12">
    <location>
        <begin position="343"/>
        <end position="359"/>
    </location>
</feature>
<evidence type="ECO:0000256" key="6">
    <source>
        <dbReference type="ARBA" id="ARBA00023018"/>
    </source>
</evidence>
<dbReference type="PRINTS" id="PR00700">
    <property type="entry name" value="PRTYPHPHTASE"/>
</dbReference>
<evidence type="ECO:0000313" key="18">
    <source>
        <dbReference type="Proteomes" id="UP000694402"/>
    </source>
</evidence>
<evidence type="ECO:0000256" key="1">
    <source>
        <dbReference type="ARBA" id="ARBA00004212"/>
    </source>
</evidence>
<dbReference type="GO" id="GO:0051046">
    <property type="term" value="P:regulation of secretion"/>
    <property type="evidence" value="ECO:0007669"/>
    <property type="project" value="TreeGrafter"/>
</dbReference>
<feature type="region of interest" description="Disordered" evidence="12">
    <location>
        <begin position="661"/>
        <end position="689"/>
    </location>
</feature>
<evidence type="ECO:0000256" key="12">
    <source>
        <dbReference type="SAM" id="MobiDB-lite"/>
    </source>
</evidence>
<evidence type="ECO:0000256" key="5">
    <source>
        <dbReference type="ARBA" id="ARBA00022989"/>
    </source>
</evidence>
<gene>
    <name evidence="17" type="primary">LOC112227382</name>
</gene>
<feature type="compositionally biased region" description="Low complexity" evidence="12">
    <location>
        <begin position="59"/>
        <end position="72"/>
    </location>
</feature>
<dbReference type="Ensembl" id="ENSOTST00005116490.1">
    <property type="protein sequence ID" value="ENSOTSP00005152164.1"/>
    <property type="gene ID" value="ENSOTSG00005013925.2"/>
</dbReference>
<dbReference type="GeneTree" id="ENSGT00940000154095"/>
<dbReference type="PROSITE" id="PS50055">
    <property type="entry name" value="TYR_PHOSPHATASE_PTP"/>
    <property type="match status" value="1"/>
</dbReference>
<proteinExistence type="predicted"/>
<keyword evidence="3 13" id="KW-0812">Transmembrane</keyword>
<protein>
    <recommendedName>
        <fullName evidence="19">Receptor-type tyrosine-protein phosphatase N2-like</fullName>
    </recommendedName>
</protein>
<evidence type="ECO:0000259" key="15">
    <source>
        <dbReference type="PROSITE" id="PS50055"/>
    </source>
</evidence>
<feature type="compositionally biased region" description="Low complexity" evidence="12">
    <location>
        <begin position="674"/>
        <end position="685"/>
    </location>
</feature>
<feature type="domain" description="Tyrosine specific protein phosphatases" evidence="16">
    <location>
        <begin position="894"/>
        <end position="966"/>
    </location>
</feature>
<dbReference type="InterPro" id="IPR000387">
    <property type="entry name" value="Tyr_Pase_dom"/>
</dbReference>
<evidence type="ECO:0000313" key="17">
    <source>
        <dbReference type="Ensembl" id="ENSOTSP00005152164.1"/>
    </source>
</evidence>
<keyword evidence="2" id="KW-0597">Phosphoprotein</keyword>
<reference evidence="17" key="2">
    <citation type="submission" date="2025-08" db="UniProtKB">
        <authorList>
            <consortium name="Ensembl"/>
        </authorList>
    </citation>
    <scope>IDENTIFICATION</scope>
</reference>
<dbReference type="PANTHER" id="PTHR46106:SF5">
    <property type="entry name" value="RECEPTOR-TYPE TYROSINE-PROTEIN PHOSPHATASE N2"/>
    <property type="match status" value="1"/>
</dbReference>
<dbReference type="PROSITE" id="PS00383">
    <property type="entry name" value="TYR_PHOSPHATASE_1"/>
    <property type="match status" value="1"/>
</dbReference>
<dbReference type="Pfam" id="PF11548">
    <property type="entry name" value="Receptor_IA-2"/>
    <property type="match status" value="1"/>
</dbReference>
<keyword evidence="10" id="KW-0968">Cytoplasmic vesicle</keyword>
<evidence type="ECO:0000256" key="11">
    <source>
        <dbReference type="ARBA" id="ARBA00034103"/>
    </source>
</evidence>
<feature type="chain" id="PRO_5044222414" description="Receptor-type tyrosine-protein phosphatase N2-like" evidence="14">
    <location>
        <begin position="23"/>
        <end position="985"/>
    </location>
</feature>
<evidence type="ECO:0000256" key="7">
    <source>
        <dbReference type="ARBA" id="ARBA00023136"/>
    </source>
</evidence>
<dbReference type="InterPro" id="IPR016130">
    <property type="entry name" value="Tyr_Pase_AS"/>
</dbReference>
<dbReference type="SMART" id="SM00194">
    <property type="entry name" value="PTPc"/>
    <property type="match status" value="1"/>
</dbReference>
<feature type="domain" description="Tyrosine-protein phosphatase" evidence="15">
    <location>
        <begin position="715"/>
        <end position="975"/>
    </location>
</feature>
<keyword evidence="9" id="KW-0325">Glycoprotein</keyword>
<dbReference type="InterPro" id="IPR033522">
    <property type="entry name" value="IA-2/IA-2_beta"/>
</dbReference>
<dbReference type="InterPro" id="IPR003595">
    <property type="entry name" value="Tyr_Pase_cat"/>
</dbReference>
<keyword evidence="4 14" id="KW-0732">Signal</keyword>
<evidence type="ECO:0008006" key="19">
    <source>
        <dbReference type="Google" id="ProtNLM"/>
    </source>
</evidence>